<dbReference type="PANTHER" id="PTHR31377:SF0">
    <property type="entry name" value="AGMATINE DEIMINASE-RELATED"/>
    <property type="match status" value="1"/>
</dbReference>
<dbReference type="RefSeq" id="WP_011522741.1">
    <property type="nucleotide sequence ID" value="NC_008009.1"/>
</dbReference>
<dbReference type="AlphaFoldDB" id="Q1IQB0"/>
<dbReference type="EC" id="3.5.3.12" evidence="2"/>
<dbReference type="HOGENOM" id="CLU_037682_0_0_0"/>
<dbReference type="GO" id="GO:0009446">
    <property type="term" value="P:putrescine biosynthetic process"/>
    <property type="evidence" value="ECO:0007669"/>
    <property type="project" value="InterPro"/>
</dbReference>
<keyword evidence="1 2" id="KW-0378">Hydrolase</keyword>
<dbReference type="KEGG" id="aba:Acid345_1939"/>
<accession>Q1IQB0</accession>
<dbReference type="Proteomes" id="UP000002432">
    <property type="component" value="Chromosome"/>
</dbReference>
<dbReference type="OrthoDB" id="9808013at2"/>
<dbReference type="Gene3D" id="3.75.10.10">
    <property type="entry name" value="L-arginine/glycine Amidinotransferase, Chain A"/>
    <property type="match status" value="1"/>
</dbReference>
<proteinExistence type="predicted"/>
<dbReference type="InterPro" id="IPR007466">
    <property type="entry name" value="Peptidyl-Arg-deiminase_porph"/>
</dbReference>
<dbReference type="STRING" id="204669.Acid345_1939"/>
<dbReference type="GO" id="GO:0047632">
    <property type="term" value="F:agmatine deiminase activity"/>
    <property type="evidence" value="ECO:0007669"/>
    <property type="project" value="UniProtKB-EC"/>
</dbReference>
<evidence type="ECO:0000313" key="3">
    <source>
        <dbReference type="Proteomes" id="UP000002432"/>
    </source>
</evidence>
<dbReference type="GO" id="GO:0004668">
    <property type="term" value="F:protein-arginine deiminase activity"/>
    <property type="evidence" value="ECO:0007669"/>
    <property type="project" value="InterPro"/>
</dbReference>
<protein>
    <submittedName>
        <fullName evidence="2">Agmatine deiminase</fullName>
        <ecNumber evidence="2">3.5.3.12</ecNumber>
    </submittedName>
</protein>
<dbReference type="PANTHER" id="PTHR31377">
    <property type="entry name" value="AGMATINE DEIMINASE-RELATED"/>
    <property type="match status" value="1"/>
</dbReference>
<dbReference type="SUPFAM" id="SSF55909">
    <property type="entry name" value="Pentein"/>
    <property type="match status" value="1"/>
</dbReference>
<evidence type="ECO:0000256" key="1">
    <source>
        <dbReference type="ARBA" id="ARBA00022801"/>
    </source>
</evidence>
<dbReference type="Pfam" id="PF04371">
    <property type="entry name" value="PAD_porph"/>
    <property type="match status" value="1"/>
</dbReference>
<reference evidence="2 3" key="1">
    <citation type="journal article" date="2009" name="Appl. Environ. Microbiol.">
        <title>Three genomes from the phylum Acidobacteria provide insight into the lifestyles of these microorganisms in soils.</title>
        <authorList>
            <person name="Ward N.L."/>
            <person name="Challacombe J.F."/>
            <person name="Janssen P.H."/>
            <person name="Henrissat B."/>
            <person name="Coutinho P.M."/>
            <person name="Wu M."/>
            <person name="Xie G."/>
            <person name="Haft D.H."/>
            <person name="Sait M."/>
            <person name="Badger J."/>
            <person name="Barabote R.D."/>
            <person name="Bradley B."/>
            <person name="Brettin T.S."/>
            <person name="Brinkac L.M."/>
            <person name="Bruce D."/>
            <person name="Creasy T."/>
            <person name="Daugherty S.C."/>
            <person name="Davidsen T.M."/>
            <person name="DeBoy R.T."/>
            <person name="Detter J.C."/>
            <person name="Dodson R.J."/>
            <person name="Durkin A.S."/>
            <person name="Ganapathy A."/>
            <person name="Gwinn-Giglio M."/>
            <person name="Han C.S."/>
            <person name="Khouri H."/>
            <person name="Kiss H."/>
            <person name="Kothari S.P."/>
            <person name="Madupu R."/>
            <person name="Nelson K.E."/>
            <person name="Nelson W.C."/>
            <person name="Paulsen I."/>
            <person name="Penn K."/>
            <person name="Ren Q."/>
            <person name="Rosovitz M.J."/>
            <person name="Selengut J.D."/>
            <person name="Shrivastava S."/>
            <person name="Sullivan S.A."/>
            <person name="Tapia R."/>
            <person name="Thompson L.S."/>
            <person name="Watkins K.L."/>
            <person name="Yang Q."/>
            <person name="Yu C."/>
            <person name="Zafar N."/>
            <person name="Zhou L."/>
            <person name="Kuske C.R."/>
        </authorList>
    </citation>
    <scope>NUCLEOTIDE SEQUENCE [LARGE SCALE GENOMIC DNA]</scope>
    <source>
        <strain evidence="2 3">Ellin345</strain>
    </source>
</reference>
<dbReference type="eggNOG" id="COG2957">
    <property type="taxonomic scope" value="Bacteria"/>
</dbReference>
<gene>
    <name evidence="2" type="ordered locus">Acid345_1939</name>
</gene>
<keyword evidence="3" id="KW-1185">Reference proteome</keyword>
<name>Q1IQB0_KORVE</name>
<sequence>MKWKNVAPTPGSPAALGYRMPAEWESHYATWIAWPHNRSDWPGKFEPIEWVMAEIVRHLAHDERVNILVNHEAGEERARKFLTRAQVIAEGSDGSIQFHHYPTNRIWTRDYGPIFVKAGKKLAAMDWRFNSWAKYNDWRRDDAIPQQILTELNVENWQPTTEVNGKAKRVVLEGGSIDVNGAGAILTTEECLLSDVQARNPDLSRNELEQVFADYLGCTKTLWLNKGIAGDDTHGHVDDLARFVDKHTIVVACENHRDDENHAPLLENYKRLQHMTDQDGRPLKIAKLPMPDPVWFEGRRLPASYANFYIANKRVLVPVFNSVNDLPALTTIQQLFPSRRVVPIYCGDFIWGLGAIHCMTQQQPA</sequence>
<organism evidence="2 3">
    <name type="scientific">Koribacter versatilis (strain Ellin345)</name>
    <dbReference type="NCBI Taxonomy" id="204669"/>
    <lineage>
        <taxon>Bacteria</taxon>
        <taxon>Pseudomonadati</taxon>
        <taxon>Acidobacteriota</taxon>
        <taxon>Terriglobia</taxon>
        <taxon>Terriglobales</taxon>
        <taxon>Candidatus Korobacteraceae</taxon>
        <taxon>Candidatus Korobacter</taxon>
    </lineage>
</organism>
<evidence type="ECO:0000313" key="2">
    <source>
        <dbReference type="EMBL" id="ABF40940.1"/>
    </source>
</evidence>
<dbReference type="EMBL" id="CP000360">
    <property type="protein sequence ID" value="ABF40940.1"/>
    <property type="molecule type" value="Genomic_DNA"/>
</dbReference>
<dbReference type="EnsemblBacteria" id="ABF40940">
    <property type="protein sequence ID" value="ABF40940"/>
    <property type="gene ID" value="Acid345_1939"/>
</dbReference>